<feature type="compositionally biased region" description="Basic and acidic residues" evidence="1">
    <location>
        <begin position="768"/>
        <end position="795"/>
    </location>
</feature>
<feature type="compositionally biased region" description="Polar residues" evidence="1">
    <location>
        <begin position="570"/>
        <end position="579"/>
    </location>
</feature>
<dbReference type="EMBL" id="JAVRBK010000001">
    <property type="protein sequence ID" value="KAK5650640.1"/>
    <property type="molecule type" value="Genomic_DNA"/>
</dbReference>
<protein>
    <submittedName>
        <fullName evidence="2">Uncharacterized protein</fullName>
    </submittedName>
</protein>
<accession>A0AAN7VNR0</accession>
<evidence type="ECO:0000313" key="3">
    <source>
        <dbReference type="Proteomes" id="UP001329430"/>
    </source>
</evidence>
<proteinExistence type="predicted"/>
<feature type="compositionally biased region" description="Low complexity" evidence="1">
    <location>
        <begin position="802"/>
        <end position="820"/>
    </location>
</feature>
<dbReference type="AlphaFoldDB" id="A0AAN7VNR0"/>
<organism evidence="2 3">
    <name type="scientific">Pyrocoelia pectoralis</name>
    <dbReference type="NCBI Taxonomy" id="417401"/>
    <lineage>
        <taxon>Eukaryota</taxon>
        <taxon>Metazoa</taxon>
        <taxon>Ecdysozoa</taxon>
        <taxon>Arthropoda</taxon>
        <taxon>Hexapoda</taxon>
        <taxon>Insecta</taxon>
        <taxon>Pterygota</taxon>
        <taxon>Neoptera</taxon>
        <taxon>Endopterygota</taxon>
        <taxon>Coleoptera</taxon>
        <taxon>Polyphaga</taxon>
        <taxon>Elateriformia</taxon>
        <taxon>Elateroidea</taxon>
        <taxon>Lampyridae</taxon>
        <taxon>Lampyrinae</taxon>
        <taxon>Pyrocoelia</taxon>
    </lineage>
</organism>
<feature type="compositionally biased region" description="Polar residues" evidence="1">
    <location>
        <begin position="323"/>
        <end position="333"/>
    </location>
</feature>
<gene>
    <name evidence="2" type="ORF">RI129_001669</name>
</gene>
<feature type="compositionally biased region" description="Polar residues" evidence="1">
    <location>
        <begin position="704"/>
        <end position="714"/>
    </location>
</feature>
<comment type="caution">
    <text evidence="2">The sequence shown here is derived from an EMBL/GenBank/DDBJ whole genome shotgun (WGS) entry which is preliminary data.</text>
</comment>
<feature type="region of interest" description="Disordered" evidence="1">
    <location>
        <begin position="704"/>
        <end position="723"/>
    </location>
</feature>
<feature type="region of interest" description="Disordered" evidence="1">
    <location>
        <begin position="433"/>
        <end position="580"/>
    </location>
</feature>
<feature type="compositionally biased region" description="Polar residues" evidence="1">
    <location>
        <begin position="465"/>
        <end position="477"/>
    </location>
</feature>
<reference evidence="2 3" key="1">
    <citation type="journal article" date="2024" name="Insects">
        <title>An Improved Chromosome-Level Genome Assembly of the Firefly Pyrocoelia pectoralis.</title>
        <authorList>
            <person name="Fu X."/>
            <person name="Meyer-Rochow V.B."/>
            <person name="Ballantyne L."/>
            <person name="Zhu X."/>
        </authorList>
    </citation>
    <scope>NUCLEOTIDE SEQUENCE [LARGE SCALE GENOMIC DNA]</scope>
    <source>
        <strain evidence="2">XCY_ONT2</strain>
    </source>
</reference>
<feature type="region of interest" description="Disordered" evidence="1">
    <location>
        <begin position="865"/>
        <end position="884"/>
    </location>
</feature>
<evidence type="ECO:0000256" key="1">
    <source>
        <dbReference type="SAM" id="MobiDB-lite"/>
    </source>
</evidence>
<sequence length="910" mass="100028">MFRRSLMQNFILCRTRSIDSALGSLRTSSVGLASTNPRTTDSTASTRRWVAVEEPVRQTSSSASRISPAAEFDMAATRGPNVSVLHLRGTPEPWETAPTSAFAPGGGNRSYSSGRNIPPLTKHQSLGNQTYKWDDSSRFFTETSGDLYVKGSCNRELSPVRWCDREVDGVYLGRSGWVQVQQRSLDDSRKSSYTNPISGSLELSRRTGIKLANYHCNSEPAKRQNGGRTSELQRPVYLPLNTRELETCSKSPSPPLPMNESSPPSITPIISPPPAFQDRKSSGGSKSRTFFGKPPFLPRSNAIVDSDIISPPPSPPIEKKLNRNSTLPQVSQSRKIKLTPSPVSRPTLPYPRIPQAKSLEETTTNRRTQFLQRHGESSSSSSSSMGFRSLDSCVNRPTMPKLSENTDSSIDIYEDADEEDNNSSSLNVSLVSSIGNIQPPDSSRPREKISPSGRVRVLRPHTRRSPASSDTNKPGNCSSRSSSSSSNDGLPTRSPSGSLQQLRRSTPLRQHHNLKTPVDDSQKVRRSRSLQLPEKKQSAGYRESSVQPRVSPQPDSYRVTSKQGVKRHTLPSNKGQSLESDALADSMLREAEIVTEYLYGTRSHAAAQALLVHRYNNGRDEKVKDSAKPVANNGFDVIYVGNSSRERQKVLQRCVTTPNQNSTKQSFKISPTTESGNACNSNTCDFWPHCAHRDSLNSRAQSMMRLSQSYPSHQRSLDVDNNRSSIGVAERTSQEQQKKRSINSKSVMDSGNVSHVQRKRNESFTPNSDHKIREKRLSPNKGNESKRDLSVDRKISPVNSKSASLSPSAIGNSSNSSSSSEVWVTTSDRTASKSSKNAKSSGASTPLDEVLIIKDDHIKEIILARPGSAPADDNSGSLESQQRSMSLPKSFLAVNYQQGHIQGVSKKYGA</sequence>
<feature type="compositionally biased region" description="Polar residues" evidence="1">
    <location>
        <begin position="743"/>
        <end position="755"/>
    </location>
</feature>
<feature type="compositionally biased region" description="Polar residues" evidence="1">
    <location>
        <begin position="487"/>
        <end position="508"/>
    </location>
</feature>
<feature type="region of interest" description="Disordered" evidence="1">
    <location>
        <begin position="728"/>
        <end position="821"/>
    </location>
</feature>
<feature type="region of interest" description="Disordered" evidence="1">
    <location>
        <begin position="246"/>
        <end position="408"/>
    </location>
</feature>
<keyword evidence="3" id="KW-1185">Reference proteome</keyword>
<dbReference type="Proteomes" id="UP001329430">
    <property type="component" value="Chromosome 1"/>
</dbReference>
<name>A0AAN7VNR0_9COLE</name>
<feature type="compositionally biased region" description="Polar residues" evidence="1">
    <location>
        <begin position="544"/>
        <end position="563"/>
    </location>
</feature>
<evidence type="ECO:0000313" key="2">
    <source>
        <dbReference type="EMBL" id="KAK5650640.1"/>
    </source>
</evidence>
<feature type="compositionally biased region" description="Polar residues" evidence="1">
    <location>
        <begin position="874"/>
        <end position="884"/>
    </location>
</feature>